<evidence type="ECO:0000313" key="3">
    <source>
        <dbReference type="EMBL" id="NMG76727.1"/>
    </source>
</evidence>
<keyword evidence="4" id="KW-1185">Reference proteome</keyword>
<dbReference type="PANTHER" id="PTHR33525">
    <property type="match status" value="1"/>
</dbReference>
<dbReference type="PROSITE" id="PS51833">
    <property type="entry name" value="HDOD"/>
    <property type="match status" value="1"/>
</dbReference>
<name>A0ABX1QH84_9RHOO</name>
<feature type="region of interest" description="Disordered" evidence="1">
    <location>
        <begin position="18"/>
        <end position="57"/>
    </location>
</feature>
<gene>
    <name evidence="3" type="ORF">GPA25_18365</name>
</gene>
<feature type="compositionally biased region" description="Basic and acidic residues" evidence="1">
    <location>
        <begin position="18"/>
        <end position="32"/>
    </location>
</feature>
<dbReference type="PANTHER" id="PTHR33525:SF6">
    <property type="entry name" value="HDOD DOMAIN-CONTAINING PROTEIN"/>
    <property type="match status" value="1"/>
</dbReference>
<comment type="caution">
    <text evidence="3">The sequence shown here is derived from an EMBL/GenBank/DDBJ whole genome shotgun (WGS) entry which is preliminary data.</text>
</comment>
<dbReference type="SUPFAM" id="SSF109604">
    <property type="entry name" value="HD-domain/PDEase-like"/>
    <property type="match status" value="1"/>
</dbReference>
<dbReference type="InterPro" id="IPR052340">
    <property type="entry name" value="RNase_Y/CdgJ"/>
</dbReference>
<dbReference type="InterPro" id="IPR013976">
    <property type="entry name" value="HDOD"/>
</dbReference>
<dbReference type="RefSeq" id="WP_169261868.1">
    <property type="nucleotide sequence ID" value="NZ_WTVQ01000039.1"/>
</dbReference>
<dbReference type="EMBL" id="WTVQ01000039">
    <property type="protein sequence ID" value="NMG76727.1"/>
    <property type="molecule type" value="Genomic_DNA"/>
</dbReference>
<organism evidence="3 4">
    <name type="scientific">Aromatoleum diolicum</name>
    <dbReference type="NCBI Taxonomy" id="75796"/>
    <lineage>
        <taxon>Bacteria</taxon>
        <taxon>Pseudomonadati</taxon>
        <taxon>Pseudomonadota</taxon>
        <taxon>Betaproteobacteria</taxon>
        <taxon>Rhodocyclales</taxon>
        <taxon>Rhodocyclaceae</taxon>
        <taxon>Aromatoleum</taxon>
    </lineage>
</organism>
<evidence type="ECO:0000256" key="1">
    <source>
        <dbReference type="SAM" id="MobiDB-lite"/>
    </source>
</evidence>
<accession>A0ABX1QH84</accession>
<reference evidence="3 4" key="1">
    <citation type="submission" date="2019-12" db="EMBL/GenBank/DDBJ databases">
        <title>Comparative genomics gives insights into the taxonomy of the Azoarcus-Aromatoleum group and reveals separate origins of nif in the plant-associated Azoarcus and non-plant-associated Aromatoleum sub-groups.</title>
        <authorList>
            <person name="Lafos M."/>
            <person name="Maluk M."/>
            <person name="Batista M."/>
            <person name="Junghare M."/>
            <person name="Carmona M."/>
            <person name="Faoro H."/>
            <person name="Cruz L.M."/>
            <person name="Battistoni F."/>
            <person name="De Souza E."/>
            <person name="Pedrosa F."/>
            <person name="Chen W.-M."/>
            <person name="Poole P.S."/>
            <person name="Dixon R.A."/>
            <person name="James E.K."/>
        </authorList>
    </citation>
    <scope>NUCLEOTIDE SEQUENCE [LARGE SCALE GENOMIC DNA]</scope>
    <source>
        <strain evidence="3 4">22Lin</strain>
    </source>
</reference>
<dbReference type="Pfam" id="PF08668">
    <property type="entry name" value="HDOD"/>
    <property type="match status" value="1"/>
</dbReference>
<sequence>MDFLSFNIATTTRAVQFHEHPLRDGESRDAPRRRWPRASGFSGDDAQEESAMSREGSDVSVAGVDATLADSLARIELPPRPAILDQVMAEMQSEEPDYRRLATMIMSDVGLSAWLVKTANAPIFGYRTKARTVRDALTMLGLIMVLRTVAGYAVRQALPESPALTGFWDTSARVAHLSGWLAREIGIKDGVRPQDAYTYGLFRDCGILVLLRANASYEDILAEAMAEPLRPFTEVESEHLALNHAIVGSAMAQSWYLPEAHCAAILHHHDLASLADSSADLSPAARRLVALAQLAEFLQGKDSPPTINEWHKMGESVLSALQLTPDQIEPLHVAAQAVLQQLE</sequence>
<evidence type="ECO:0000313" key="4">
    <source>
        <dbReference type="Proteomes" id="UP000648984"/>
    </source>
</evidence>
<evidence type="ECO:0000259" key="2">
    <source>
        <dbReference type="PROSITE" id="PS51833"/>
    </source>
</evidence>
<feature type="domain" description="HDOD" evidence="2">
    <location>
        <begin position="77"/>
        <end position="271"/>
    </location>
</feature>
<protein>
    <submittedName>
        <fullName evidence="3">HDOD domain-containing protein</fullName>
    </submittedName>
</protein>
<dbReference type="Proteomes" id="UP000648984">
    <property type="component" value="Unassembled WGS sequence"/>
</dbReference>
<proteinExistence type="predicted"/>
<dbReference type="Gene3D" id="1.10.3210.10">
    <property type="entry name" value="Hypothetical protein af1432"/>
    <property type="match status" value="1"/>
</dbReference>